<dbReference type="EMBL" id="BAABFO010000030">
    <property type="protein sequence ID" value="GAA4341744.1"/>
    <property type="molecule type" value="Genomic_DNA"/>
</dbReference>
<name>A0ABP8HPC0_9BURK</name>
<dbReference type="PANTHER" id="PTHR30126:SF88">
    <property type="entry name" value="TRANSCRIPTIONAL REGULATOR-RELATED"/>
    <property type="match status" value="1"/>
</dbReference>
<comment type="similarity">
    <text evidence="1">Belongs to the LysR transcriptional regulatory family.</text>
</comment>
<keyword evidence="7" id="KW-1185">Reference proteome</keyword>
<evidence type="ECO:0000313" key="6">
    <source>
        <dbReference type="EMBL" id="GAA4341744.1"/>
    </source>
</evidence>
<proteinExistence type="inferred from homology"/>
<dbReference type="PANTHER" id="PTHR30126">
    <property type="entry name" value="HTH-TYPE TRANSCRIPTIONAL REGULATOR"/>
    <property type="match status" value="1"/>
</dbReference>
<reference evidence="7" key="1">
    <citation type="journal article" date="2019" name="Int. J. Syst. Evol. Microbiol.">
        <title>The Global Catalogue of Microorganisms (GCM) 10K type strain sequencing project: providing services to taxonomists for standard genome sequencing and annotation.</title>
        <authorList>
            <consortium name="The Broad Institute Genomics Platform"/>
            <consortium name="The Broad Institute Genome Sequencing Center for Infectious Disease"/>
            <person name="Wu L."/>
            <person name="Ma J."/>
        </authorList>
    </citation>
    <scope>NUCLEOTIDE SEQUENCE [LARGE SCALE GENOMIC DNA]</scope>
    <source>
        <strain evidence="7">JCM 17666</strain>
    </source>
</reference>
<evidence type="ECO:0000259" key="5">
    <source>
        <dbReference type="PROSITE" id="PS50931"/>
    </source>
</evidence>
<keyword evidence="3" id="KW-0238">DNA-binding</keyword>
<evidence type="ECO:0000256" key="2">
    <source>
        <dbReference type="ARBA" id="ARBA00023015"/>
    </source>
</evidence>
<dbReference type="InterPro" id="IPR036390">
    <property type="entry name" value="WH_DNA-bd_sf"/>
</dbReference>
<dbReference type="InterPro" id="IPR036388">
    <property type="entry name" value="WH-like_DNA-bd_sf"/>
</dbReference>
<dbReference type="InterPro" id="IPR005119">
    <property type="entry name" value="LysR_subst-bd"/>
</dbReference>
<evidence type="ECO:0000256" key="1">
    <source>
        <dbReference type="ARBA" id="ARBA00009437"/>
    </source>
</evidence>
<dbReference type="PROSITE" id="PS50931">
    <property type="entry name" value="HTH_LYSR"/>
    <property type="match status" value="1"/>
</dbReference>
<dbReference type="SUPFAM" id="SSF46785">
    <property type="entry name" value="Winged helix' DNA-binding domain"/>
    <property type="match status" value="1"/>
</dbReference>
<evidence type="ECO:0000256" key="4">
    <source>
        <dbReference type="ARBA" id="ARBA00023163"/>
    </source>
</evidence>
<keyword evidence="4" id="KW-0804">Transcription</keyword>
<dbReference type="RefSeq" id="WP_345251960.1">
    <property type="nucleotide sequence ID" value="NZ_BAABFO010000030.1"/>
</dbReference>
<sequence length="305" mass="32524">MKNVKIPSTTLEQWQLLQAVVECGGYAQAAEALGRSQSSVSYMVARLQEQLGVPLLAIEGRKARLTANGRILLSHAQHVLAGAHRLEDLAASLERGWEAELRLAVDVAFPTPRLLLALAAFAASAPQTRIQLMEVVLSGADEALLAKAADVVVGTRIPPGHLGDPLAQIEFVAVAHPGHPLHRLERPLSGEDLKDHLQIVLRDSGTRSPRDDGWLGSTQRWTVTSMETSAAMVAAGLGYAWLPCHLVTAAIARGAMKPLPLEQGATRRVPLYLIFAAGVRIGPAARRLVQVLEEAAAAPEPPAIA</sequence>
<comment type="caution">
    <text evidence="6">The sequence shown here is derived from an EMBL/GenBank/DDBJ whole genome shotgun (WGS) entry which is preliminary data.</text>
</comment>
<dbReference type="Gene3D" id="1.10.10.10">
    <property type="entry name" value="Winged helix-like DNA-binding domain superfamily/Winged helix DNA-binding domain"/>
    <property type="match status" value="1"/>
</dbReference>
<dbReference type="Pfam" id="PF03466">
    <property type="entry name" value="LysR_substrate"/>
    <property type="match status" value="1"/>
</dbReference>
<protein>
    <submittedName>
        <fullName evidence="6">LysR family transcriptional regulator</fullName>
    </submittedName>
</protein>
<dbReference type="Gene3D" id="3.40.190.290">
    <property type="match status" value="1"/>
</dbReference>
<feature type="domain" description="HTH lysR-type" evidence="5">
    <location>
        <begin position="9"/>
        <end position="66"/>
    </location>
</feature>
<dbReference type="InterPro" id="IPR000847">
    <property type="entry name" value="LysR_HTH_N"/>
</dbReference>
<accession>A0ABP8HPC0</accession>
<evidence type="ECO:0000313" key="7">
    <source>
        <dbReference type="Proteomes" id="UP001501671"/>
    </source>
</evidence>
<gene>
    <name evidence="6" type="ORF">GCM10023144_42880</name>
</gene>
<evidence type="ECO:0000256" key="3">
    <source>
        <dbReference type="ARBA" id="ARBA00023125"/>
    </source>
</evidence>
<dbReference type="Proteomes" id="UP001501671">
    <property type="component" value="Unassembled WGS sequence"/>
</dbReference>
<dbReference type="SUPFAM" id="SSF53850">
    <property type="entry name" value="Periplasmic binding protein-like II"/>
    <property type="match status" value="1"/>
</dbReference>
<organism evidence="6 7">
    <name type="scientific">Pigmentiphaga soli</name>
    <dbReference type="NCBI Taxonomy" id="1007095"/>
    <lineage>
        <taxon>Bacteria</taxon>
        <taxon>Pseudomonadati</taxon>
        <taxon>Pseudomonadota</taxon>
        <taxon>Betaproteobacteria</taxon>
        <taxon>Burkholderiales</taxon>
        <taxon>Alcaligenaceae</taxon>
        <taxon>Pigmentiphaga</taxon>
    </lineage>
</organism>
<keyword evidence="2" id="KW-0805">Transcription regulation</keyword>
<dbReference type="Pfam" id="PF00126">
    <property type="entry name" value="HTH_1"/>
    <property type="match status" value="1"/>
</dbReference>